<name>A0AAD7YP86_MYTSE</name>
<accession>A0AAD7YP86</accession>
<feature type="chain" id="PRO_5041932528" description="Peptidase S1 domain-containing protein" evidence="12">
    <location>
        <begin position="16"/>
        <end position="263"/>
    </location>
</feature>
<dbReference type="FunFam" id="2.40.10.10:FF:000068">
    <property type="entry name" value="transmembrane protease serine 2"/>
    <property type="match status" value="1"/>
</dbReference>
<dbReference type="InterPro" id="IPR001314">
    <property type="entry name" value="Peptidase_S1A"/>
</dbReference>
<evidence type="ECO:0000256" key="11">
    <source>
        <dbReference type="RuleBase" id="RU363034"/>
    </source>
</evidence>
<dbReference type="GO" id="GO:0090729">
    <property type="term" value="F:toxin activity"/>
    <property type="evidence" value="ECO:0007669"/>
    <property type="project" value="UniProtKB-KW"/>
</dbReference>
<sequence>MRAIIVLALLGSALASPNRIVGGSATDVEAYPYMSNMQGSYWGGVWWNQECGGSLITSTAVLSAAHCFYGERVPFWRVVLGSSLAHSGGTVHTISRIIMHPQYIHAILNNDVAIVRLNNPAVFSSRIQVARIPGPNYNLADGSSVTHVGWGHLQTGGPSSEQLMHVHVNVINQQLCAERYAYLKTQPGYQNWPDINDGMVCAGLLDVGGRDACQGDSGGPLAHFGDIVVGVTSWGFDCAHAFYPGVSARVSHYSNWIVANANS</sequence>
<dbReference type="CDD" id="cd00190">
    <property type="entry name" value="Tryp_SPc"/>
    <property type="match status" value="1"/>
</dbReference>
<reference evidence="14" key="1">
    <citation type="submission" date="2023-03" db="EMBL/GenBank/DDBJ databases">
        <title>Chromosome-level genomes of two armyworms, Mythimna separata and Mythimna loreyi, provide insights into the biosynthesis and reception of sex pheromones.</title>
        <authorList>
            <person name="Zhao H."/>
        </authorList>
    </citation>
    <scope>NUCLEOTIDE SEQUENCE</scope>
    <source>
        <strain evidence="14">BeijingLab</strain>
        <tissue evidence="14">Pupa</tissue>
    </source>
</reference>
<keyword evidence="2" id="KW-0800">Toxin</keyword>
<proteinExistence type="inferred from homology"/>
<feature type="signal peptide" evidence="12">
    <location>
        <begin position="1"/>
        <end position="15"/>
    </location>
</feature>
<dbReference type="PROSITE" id="PS00134">
    <property type="entry name" value="TRYPSIN_HIS"/>
    <property type="match status" value="1"/>
</dbReference>
<dbReference type="InterPro" id="IPR018114">
    <property type="entry name" value="TRYPSIN_HIS"/>
</dbReference>
<dbReference type="InterPro" id="IPR043504">
    <property type="entry name" value="Peptidase_S1_PA_chymotrypsin"/>
</dbReference>
<keyword evidence="12" id="KW-0732">Signal</keyword>
<dbReference type="GO" id="GO:0005576">
    <property type="term" value="C:extracellular region"/>
    <property type="evidence" value="ECO:0007669"/>
    <property type="project" value="UniProtKB-SubCell"/>
</dbReference>
<keyword evidence="10" id="KW-1205">Fibrinolytic toxin</keyword>
<comment type="function">
    <text evidence="9">Fibrinolytic activity; shows preferential cleavage of Arg-Gly bonds in all three fibrinogen chains. Contact with the caterpillars causes severe bleeding, due the anticoagulant effect of the protein.</text>
</comment>
<dbReference type="SMART" id="SM00020">
    <property type="entry name" value="Tryp_SPc"/>
    <property type="match status" value="1"/>
</dbReference>
<dbReference type="PANTHER" id="PTHR24276">
    <property type="entry name" value="POLYSERASE-RELATED"/>
    <property type="match status" value="1"/>
</dbReference>
<evidence type="ECO:0000256" key="10">
    <source>
        <dbReference type="ARBA" id="ARBA00084094"/>
    </source>
</evidence>
<evidence type="ECO:0000256" key="8">
    <source>
        <dbReference type="ARBA" id="ARBA00024195"/>
    </source>
</evidence>
<evidence type="ECO:0000256" key="7">
    <source>
        <dbReference type="ARBA" id="ARBA00023240"/>
    </source>
</evidence>
<dbReference type="EMBL" id="JARGEI010000013">
    <property type="protein sequence ID" value="KAJ8721467.1"/>
    <property type="molecule type" value="Genomic_DNA"/>
</dbReference>
<comment type="caution">
    <text evidence="14">The sequence shown here is derived from an EMBL/GenBank/DDBJ whole genome shotgun (WGS) entry which is preliminary data.</text>
</comment>
<dbReference type="Proteomes" id="UP001231518">
    <property type="component" value="Chromosome 12"/>
</dbReference>
<dbReference type="PANTHER" id="PTHR24276:SF91">
    <property type="entry name" value="AT26814P-RELATED"/>
    <property type="match status" value="1"/>
</dbReference>
<dbReference type="FunFam" id="2.40.10.10:FF:000002">
    <property type="entry name" value="Transmembrane protease serine"/>
    <property type="match status" value="1"/>
</dbReference>
<dbReference type="GO" id="GO:0006508">
    <property type="term" value="P:proteolysis"/>
    <property type="evidence" value="ECO:0007669"/>
    <property type="project" value="UniProtKB-KW"/>
</dbReference>
<keyword evidence="5 11" id="KW-0720">Serine protease</keyword>
<keyword evidence="15" id="KW-1185">Reference proteome</keyword>
<dbReference type="AlphaFoldDB" id="A0AAD7YP86"/>
<evidence type="ECO:0000256" key="3">
    <source>
        <dbReference type="ARBA" id="ARBA00022670"/>
    </source>
</evidence>
<dbReference type="SUPFAM" id="SSF50494">
    <property type="entry name" value="Trypsin-like serine proteases"/>
    <property type="match status" value="1"/>
</dbReference>
<evidence type="ECO:0000256" key="2">
    <source>
        <dbReference type="ARBA" id="ARBA00022656"/>
    </source>
</evidence>
<evidence type="ECO:0000256" key="1">
    <source>
        <dbReference type="ARBA" id="ARBA00004239"/>
    </source>
</evidence>
<keyword evidence="4 11" id="KW-0378">Hydrolase</keyword>
<organism evidence="14 15">
    <name type="scientific">Mythimna separata</name>
    <name type="common">Oriental armyworm</name>
    <name type="synonym">Pseudaletia separata</name>
    <dbReference type="NCBI Taxonomy" id="271217"/>
    <lineage>
        <taxon>Eukaryota</taxon>
        <taxon>Metazoa</taxon>
        <taxon>Ecdysozoa</taxon>
        <taxon>Arthropoda</taxon>
        <taxon>Hexapoda</taxon>
        <taxon>Insecta</taxon>
        <taxon>Pterygota</taxon>
        <taxon>Neoptera</taxon>
        <taxon>Endopterygota</taxon>
        <taxon>Lepidoptera</taxon>
        <taxon>Glossata</taxon>
        <taxon>Ditrysia</taxon>
        <taxon>Noctuoidea</taxon>
        <taxon>Noctuidae</taxon>
        <taxon>Noctuinae</taxon>
        <taxon>Hadenini</taxon>
        <taxon>Mythimna</taxon>
    </lineage>
</organism>
<evidence type="ECO:0000256" key="5">
    <source>
        <dbReference type="ARBA" id="ARBA00022825"/>
    </source>
</evidence>
<protein>
    <recommendedName>
        <fullName evidence="13">Peptidase S1 domain-containing protein</fullName>
    </recommendedName>
</protein>
<dbReference type="InterPro" id="IPR001254">
    <property type="entry name" value="Trypsin_dom"/>
</dbReference>
<evidence type="ECO:0000313" key="15">
    <source>
        <dbReference type="Proteomes" id="UP001231518"/>
    </source>
</evidence>
<dbReference type="Pfam" id="PF00089">
    <property type="entry name" value="Trypsin"/>
    <property type="match status" value="1"/>
</dbReference>
<comment type="subcellular location">
    <subcellularLocation>
        <location evidence="1">Secreted</location>
        <location evidence="1">Extracellular space</location>
    </subcellularLocation>
</comment>
<keyword evidence="7" id="KW-1199">Hemostasis impairing toxin</keyword>
<keyword evidence="6" id="KW-1015">Disulfide bond</keyword>
<evidence type="ECO:0000256" key="12">
    <source>
        <dbReference type="SAM" id="SignalP"/>
    </source>
</evidence>
<evidence type="ECO:0000256" key="9">
    <source>
        <dbReference type="ARBA" id="ARBA00055534"/>
    </source>
</evidence>
<keyword evidence="3 11" id="KW-0645">Protease</keyword>
<evidence type="ECO:0000259" key="13">
    <source>
        <dbReference type="PROSITE" id="PS50240"/>
    </source>
</evidence>
<evidence type="ECO:0000256" key="4">
    <source>
        <dbReference type="ARBA" id="ARBA00022801"/>
    </source>
</evidence>
<dbReference type="PROSITE" id="PS00135">
    <property type="entry name" value="TRYPSIN_SER"/>
    <property type="match status" value="1"/>
</dbReference>
<dbReference type="PROSITE" id="PS50240">
    <property type="entry name" value="TRYPSIN_DOM"/>
    <property type="match status" value="1"/>
</dbReference>
<dbReference type="InterPro" id="IPR009003">
    <property type="entry name" value="Peptidase_S1_PA"/>
</dbReference>
<dbReference type="InterPro" id="IPR033116">
    <property type="entry name" value="TRYPSIN_SER"/>
</dbReference>
<gene>
    <name evidence="14" type="ORF">PYW07_002242</name>
</gene>
<dbReference type="PRINTS" id="PR00722">
    <property type="entry name" value="CHYMOTRYPSIN"/>
</dbReference>
<comment type="similarity">
    <text evidence="8">Belongs to the peptidase S1 family. CLIP subfamily.</text>
</comment>
<dbReference type="InterPro" id="IPR050430">
    <property type="entry name" value="Peptidase_S1"/>
</dbReference>
<dbReference type="Gene3D" id="2.40.10.10">
    <property type="entry name" value="Trypsin-like serine proteases"/>
    <property type="match status" value="1"/>
</dbReference>
<dbReference type="GO" id="GO:0004252">
    <property type="term" value="F:serine-type endopeptidase activity"/>
    <property type="evidence" value="ECO:0007669"/>
    <property type="project" value="InterPro"/>
</dbReference>
<evidence type="ECO:0000313" key="14">
    <source>
        <dbReference type="EMBL" id="KAJ8721467.1"/>
    </source>
</evidence>
<evidence type="ECO:0000256" key="6">
    <source>
        <dbReference type="ARBA" id="ARBA00023157"/>
    </source>
</evidence>
<feature type="domain" description="Peptidase S1" evidence="13">
    <location>
        <begin position="20"/>
        <end position="262"/>
    </location>
</feature>